<protein>
    <submittedName>
        <fullName evidence="1">Uncharacterized protein</fullName>
    </submittedName>
</protein>
<dbReference type="Proteomes" id="UP001152467">
    <property type="component" value="Unassembled WGS sequence"/>
</dbReference>
<comment type="caution">
    <text evidence="1">The sequence shown here is derived from an EMBL/GenBank/DDBJ whole genome shotgun (WGS) entry which is preliminary data.</text>
</comment>
<evidence type="ECO:0000313" key="2">
    <source>
        <dbReference type="Proteomes" id="UP001152467"/>
    </source>
</evidence>
<keyword evidence="2" id="KW-1185">Reference proteome</keyword>
<dbReference type="AlphaFoldDB" id="A0A9W4R523"/>
<evidence type="ECO:0000313" key="1">
    <source>
        <dbReference type="EMBL" id="CAH9067228.1"/>
    </source>
</evidence>
<name>A0A9W4R523_9GAMM</name>
<dbReference type="EMBL" id="CAMAPC010000031">
    <property type="protein sequence ID" value="CAH9067228.1"/>
    <property type="molecule type" value="Genomic_DNA"/>
</dbReference>
<dbReference type="RefSeq" id="WP_261627175.1">
    <property type="nucleotide sequence ID" value="NZ_CAMAPC010000031.1"/>
</dbReference>
<organism evidence="1 2">
    <name type="scientific">Pseudoalteromonas holothuriae</name>
    <dbReference type="NCBI Taxonomy" id="2963714"/>
    <lineage>
        <taxon>Bacteria</taxon>
        <taxon>Pseudomonadati</taxon>
        <taxon>Pseudomonadota</taxon>
        <taxon>Gammaproteobacteria</taxon>
        <taxon>Alteromonadales</taxon>
        <taxon>Pseudoalteromonadaceae</taxon>
        <taxon>Pseudoalteromonas</taxon>
    </lineage>
</organism>
<reference evidence="1" key="1">
    <citation type="submission" date="2022-07" db="EMBL/GenBank/DDBJ databases">
        <authorList>
            <person name="Criscuolo A."/>
        </authorList>
    </citation>
    <scope>NUCLEOTIDE SEQUENCE</scope>
    <source>
        <strain evidence="1">CIP111854</strain>
    </source>
</reference>
<proteinExistence type="predicted"/>
<accession>A0A9W4R523</accession>
<gene>
    <name evidence="1" type="ORF">PSECIP111854_04050</name>
</gene>
<sequence length="80" mass="9201">MINKASVESKIESSTLNTHYGVRWNDWGWGMQSQTTAKEYDVGILVIDVIDNALQQLIDAVPKKVDYVQSKRQSKERFNQ</sequence>